<protein>
    <submittedName>
        <fullName evidence="3">Uncharacterized protein</fullName>
    </submittedName>
</protein>
<evidence type="ECO:0000256" key="2">
    <source>
        <dbReference type="SAM" id="Phobius"/>
    </source>
</evidence>
<feature type="compositionally biased region" description="Polar residues" evidence="1">
    <location>
        <begin position="68"/>
        <end position="79"/>
    </location>
</feature>
<sequence>MPSINRRLLAQGRRCLSRQFHTGQSLLAKPPSTPRFQKPASLAKEGLEKGNTGAPTATTTKLTVLGIPQTSAPPRTFDTSSKEYKQAERKWISVIVALPILFVTSYFLFERLALGKVPPPLPGTAPNRAPETANPNSNSEGSA</sequence>
<reference evidence="3" key="1">
    <citation type="journal article" date="2023" name="Mol. Phylogenet. Evol.">
        <title>Genome-scale phylogeny and comparative genomics of the fungal order Sordariales.</title>
        <authorList>
            <person name="Hensen N."/>
            <person name="Bonometti L."/>
            <person name="Westerberg I."/>
            <person name="Brannstrom I.O."/>
            <person name="Guillou S."/>
            <person name="Cros-Aarteil S."/>
            <person name="Calhoun S."/>
            <person name="Haridas S."/>
            <person name="Kuo A."/>
            <person name="Mondo S."/>
            <person name="Pangilinan J."/>
            <person name="Riley R."/>
            <person name="LaButti K."/>
            <person name="Andreopoulos B."/>
            <person name="Lipzen A."/>
            <person name="Chen C."/>
            <person name="Yan M."/>
            <person name="Daum C."/>
            <person name="Ng V."/>
            <person name="Clum A."/>
            <person name="Steindorff A."/>
            <person name="Ohm R.A."/>
            <person name="Martin F."/>
            <person name="Silar P."/>
            <person name="Natvig D.O."/>
            <person name="Lalanne C."/>
            <person name="Gautier V."/>
            <person name="Ament-Velasquez S.L."/>
            <person name="Kruys A."/>
            <person name="Hutchinson M.I."/>
            <person name="Powell A.J."/>
            <person name="Barry K."/>
            <person name="Miller A.N."/>
            <person name="Grigoriev I.V."/>
            <person name="Debuchy R."/>
            <person name="Gladieux P."/>
            <person name="Hiltunen Thoren M."/>
            <person name="Johannesson H."/>
        </authorList>
    </citation>
    <scope>NUCLEOTIDE SEQUENCE</scope>
    <source>
        <strain evidence="3">CBS 990.96</strain>
    </source>
</reference>
<gene>
    <name evidence="3" type="ORF">QBC38DRAFT_443848</name>
</gene>
<proteinExistence type="predicted"/>
<evidence type="ECO:0000256" key="1">
    <source>
        <dbReference type="SAM" id="MobiDB-lite"/>
    </source>
</evidence>
<feature type="region of interest" description="Disordered" evidence="1">
    <location>
        <begin position="119"/>
        <end position="143"/>
    </location>
</feature>
<feature type="region of interest" description="Disordered" evidence="1">
    <location>
        <begin position="26"/>
        <end position="81"/>
    </location>
</feature>
<dbReference type="EMBL" id="MU865333">
    <property type="protein sequence ID" value="KAK4227299.1"/>
    <property type="molecule type" value="Genomic_DNA"/>
</dbReference>
<keyword evidence="2" id="KW-1133">Transmembrane helix</keyword>
<comment type="caution">
    <text evidence="3">The sequence shown here is derived from an EMBL/GenBank/DDBJ whole genome shotgun (WGS) entry which is preliminary data.</text>
</comment>
<keyword evidence="2" id="KW-0472">Membrane</keyword>
<accession>A0AAN7H4J0</accession>
<feature type="compositionally biased region" description="Low complexity" evidence="1">
    <location>
        <begin position="49"/>
        <end position="63"/>
    </location>
</feature>
<evidence type="ECO:0000313" key="4">
    <source>
        <dbReference type="Proteomes" id="UP001301958"/>
    </source>
</evidence>
<keyword evidence="4" id="KW-1185">Reference proteome</keyword>
<organism evidence="3 4">
    <name type="scientific">Podospora fimiseda</name>
    <dbReference type="NCBI Taxonomy" id="252190"/>
    <lineage>
        <taxon>Eukaryota</taxon>
        <taxon>Fungi</taxon>
        <taxon>Dikarya</taxon>
        <taxon>Ascomycota</taxon>
        <taxon>Pezizomycotina</taxon>
        <taxon>Sordariomycetes</taxon>
        <taxon>Sordariomycetidae</taxon>
        <taxon>Sordariales</taxon>
        <taxon>Podosporaceae</taxon>
        <taxon>Podospora</taxon>
    </lineage>
</organism>
<evidence type="ECO:0000313" key="3">
    <source>
        <dbReference type="EMBL" id="KAK4227299.1"/>
    </source>
</evidence>
<name>A0AAN7H4J0_9PEZI</name>
<reference evidence="3" key="2">
    <citation type="submission" date="2023-05" db="EMBL/GenBank/DDBJ databases">
        <authorList>
            <consortium name="Lawrence Berkeley National Laboratory"/>
            <person name="Steindorff A."/>
            <person name="Hensen N."/>
            <person name="Bonometti L."/>
            <person name="Westerberg I."/>
            <person name="Brannstrom I.O."/>
            <person name="Guillou S."/>
            <person name="Cros-Aarteil S."/>
            <person name="Calhoun S."/>
            <person name="Haridas S."/>
            <person name="Kuo A."/>
            <person name="Mondo S."/>
            <person name="Pangilinan J."/>
            <person name="Riley R."/>
            <person name="Labutti K."/>
            <person name="Andreopoulos B."/>
            <person name="Lipzen A."/>
            <person name="Chen C."/>
            <person name="Yanf M."/>
            <person name="Daum C."/>
            <person name="Ng V."/>
            <person name="Clum A."/>
            <person name="Ohm R."/>
            <person name="Martin F."/>
            <person name="Silar P."/>
            <person name="Natvig D."/>
            <person name="Lalanne C."/>
            <person name="Gautier V."/>
            <person name="Ament-Velasquez S.L."/>
            <person name="Kruys A."/>
            <person name="Hutchinson M.I."/>
            <person name="Powell A.J."/>
            <person name="Barry K."/>
            <person name="Miller A.N."/>
            <person name="Grigoriev I.V."/>
            <person name="Debuchy R."/>
            <person name="Gladieux P."/>
            <person name="Thoren M.H."/>
            <person name="Johannesson H."/>
        </authorList>
    </citation>
    <scope>NUCLEOTIDE SEQUENCE</scope>
    <source>
        <strain evidence="3">CBS 990.96</strain>
    </source>
</reference>
<feature type="transmembrane region" description="Helical" evidence="2">
    <location>
        <begin position="91"/>
        <end position="109"/>
    </location>
</feature>
<keyword evidence="2" id="KW-0812">Transmembrane</keyword>
<feature type="compositionally biased region" description="Polar residues" evidence="1">
    <location>
        <begin position="133"/>
        <end position="143"/>
    </location>
</feature>
<dbReference type="Proteomes" id="UP001301958">
    <property type="component" value="Unassembled WGS sequence"/>
</dbReference>
<dbReference type="AlphaFoldDB" id="A0AAN7H4J0"/>